<gene>
    <name evidence="1" type="ORF">CCMSSC00406_0004521</name>
</gene>
<name>A0ACB7IWJ5_PLECO</name>
<keyword evidence="2" id="KW-1185">Reference proteome</keyword>
<accession>A0ACB7IWJ5</accession>
<sequence>MTIFRGPPTPYIPDDLTIPQFILDSHHPTRPVRPHGIPWLIDDVSGTKVGFDELRARSNGLANALKIQYGIGENDVGTSFYRVLTEETVVLTGGEVCVFSSNHIDYPVLVWAAHRLGATVSTANPSYTTDELVYQLQISGSGIIFAHPGSLEIAAEAATKAGISHDRVIVLDSVAGSPYKTVSEMINFGLRRPVSYVERRLEAGEAKTKLAFLCFSSGTTGKPKAVAISHFAVIANVVQLAVHHKIDDPTIPPEEARFAVGEVCTAVLPFFHIYGLIVNLHFALFCAMSIVVIPKFNFTDFLASIVRYRITDLMIVPPMLVLISKHPAVKNYDLSHVKATWSGAAPLSIELTLQVSKVLPNAIIGQGYGMTETATAVTLMPPPQRLGNGSVGTLMPGCAAKVIKQDGTLGGVGELGELVITGPNMALRYHNNEQATKETFVDGWVHTGDEVYFDVKGEMFVVDRLKELIKVRGFQVPPAELEGHLLGHPYVADVAVIPLPDDYSGEIPMAYVVPSTDVAARVRDPKEAEKVKAEIIKYVADNKVKYKWLAGGVEFIDVIPKNPSGKLLRRILRDKARADRAVKAKL</sequence>
<proteinExistence type="predicted"/>
<dbReference type="Proteomes" id="UP000824881">
    <property type="component" value="Unassembled WGS sequence"/>
</dbReference>
<evidence type="ECO:0000313" key="2">
    <source>
        <dbReference type="Proteomes" id="UP000824881"/>
    </source>
</evidence>
<organism evidence="1 2">
    <name type="scientific">Pleurotus cornucopiae</name>
    <name type="common">Cornucopia mushroom</name>
    <dbReference type="NCBI Taxonomy" id="5321"/>
    <lineage>
        <taxon>Eukaryota</taxon>
        <taxon>Fungi</taxon>
        <taxon>Dikarya</taxon>
        <taxon>Basidiomycota</taxon>
        <taxon>Agaricomycotina</taxon>
        <taxon>Agaricomycetes</taxon>
        <taxon>Agaricomycetidae</taxon>
        <taxon>Agaricales</taxon>
        <taxon>Pleurotineae</taxon>
        <taxon>Pleurotaceae</taxon>
        <taxon>Pleurotus</taxon>
    </lineage>
</organism>
<dbReference type="EMBL" id="WQMT02000005">
    <property type="protein sequence ID" value="KAG9222607.1"/>
    <property type="molecule type" value="Genomic_DNA"/>
</dbReference>
<comment type="caution">
    <text evidence="1">The sequence shown here is derived from an EMBL/GenBank/DDBJ whole genome shotgun (WGS) entry which is preliminary data.</text>
</comment>
<reference evidence="1 2" key="1">
    <citation type="journal article" date="2021" name="Appl. Environ. Microbiol.">
        <title>Genetic linkage and physical mapping for an oyster mushroom Pleurotus cornucopiae and QTL analysis for the trait cap color.</title>
        <authorList>
            <person name="Zhang Y."/>
            <person name="Gao W."/>
            <person name="Sonnenberg A."/>
            <person name="Chen Q."/>
            <person name="Zhang J."/>
            <person name="Huang C."/>
        </authorList>
    </citation>
    <scope>NUCLEOTIDE SEQUENCE [LARGE SCALE GENOMIC DNA]</scope>
    <source>
        <strain evidence="1">CCMSSC00406</strain>
    </source>
</reference>
<protein>
    <submittedName>
        <fullName evidence="1">Uncharacterized protein</fullName>
    </submittedName>
</protein>
<evidence type="ECO:0000313" key="1">
    <source>
        <dbReference type="EMBL" id="KAG9222607.1"/>
    </source>
</evidence>